<reference evidence="1 2" key="1">
    <citation type="journal article" date="2016" name="Environ. Microbiol.">
        <title>Genomic resolution of a cold subsurface aquifer community provides metabolic insights for novel microbes adapted to high CO concentrations.</title>
        <authorList>
            <person name="Probst A.J."/>
            <person name="Castelle C.J."/>
            <person name="Singh A."/>
            <person name="Brown C.T."/>
            <person name="Anantharaman K."/>
            <person name="Sharon I."/>
            <person name="Hug L.A."/>
            <person name="Burstein D."/>
            <person name="Emerson J.B."/>
            <person name="Thomas B.C."/>
            <person name="Banfield J.F."/>
        </authorList>
    </citation>
    <scope>NUCLEOTIDE SEQUENCE [LARGE SCALE GENOMIC DNA]</scope>
    <source>
        <strain evidence="1">CG1_02_37_44</strain>
    </source>
</reference>
<dbReference type="PROSITE" id="PS51257">
    <property type="entry name" value="PROKAR_LIPOPROTEIN"/>
    <property type="match status" value="1"/>
</dbReference>
<dbReference type="AlphaFoldDB" id="A0A1J4TA73"/>
<proteinExistence type="predicted"/>
<comment type="caution">
    <text evidence="1">The sequence shown here is derived from an EMBL/GenBank/DDBJ whole genome shotgun (WGS) entry which is preliminary data.</text>
</comment>
<evidence type="ECO:0000313" key="1">
    <source>
        <dbReference type="EMBL" id="OIO07717.1"/>
    </source>
</evidence>
<dbReference type="EMBL" id="MNUU01000036">
    <property type="protein sequence ID" value="OIO07717.1"/>
    <property type="molecule type" value="Genomic_DNA"/>
</dbReference>
<protein>
    <submittedName>
        <fullName evidence="1">Uncharacterized protein</fullName>
    </submittedName>
</protein>
<accession>A0A1J4TA73</accession>
<sequence>MRKEKVLIALSAIAVMWALVGCANKMTLRDTFMVPRIEGDPAEISYYRVVLSEFLDVTDTALLFDRGVSAPSLSWKAVIFQKTAKPGKYERIELFATRDIFEPRAFLGIKIPDTIKIGPDDFVAILDHEERLIFNAAGEFIGADYKSINPAKYGNFFIKVSDLKKVAYKKGSAEYDKLIEFSRTLHAIELTRVADAIRKKLGVSAGSVLTEEQLKYIQEKGWDKLFKSLLGEHWYVLFAYPLLSPEATGAFIMITKLFQVPTYWFLDENGPGRMRRTMTAVDTYFMMKWWQSREVQAAPALAKEAVKHPLPDDIKKTIKGTPCEGVETVEEFNECAAKSYAEQYRK</sequence>
<evidence type="ECO:0000313" key="2">
    <source>
        <dbReference type="Proteomes" id="UP000183192"/>
    </source>
</evidence>
<dbReference type="Proteomes" id="UP000183192">
    <property type="component" value="Unassembled WGS sequence"/>
</dbReference>
<gene>
    <name evidence="1" type="ORF">AUJ27_01950</name>
</gene>
<organism evidence="1 2">
    <name type="scientific">Candidatus Falkowbacteria bacterium CG1_02_37_44</name>
    <dbReference type="NCBI Taxonomy" id="1805146"/>
    <lineage>
        <taxon>Bacteria</taxon>
        <taxon>Candidatus Falkowiibacteriota</taxon>
    </lineage>
</organism>
<dbReference type="STRING" id="1805146.AUJ27_01950"/>
<name>A0A1J4TA73_9BACT</name>